<sequence>MTCAFDWIYGGSDEPIFYDSYIARSINGDLFFEIPPETSQDRFNAHRPFQVFSCWNGAVAFTAAPVVERKVAFRGSRQEECFQGEPQLFCKDMWFNGYGKIAVVPSVNLEYSNEKGKKIKEDKGYTSQWVTKDIAVADKIEWQPPPERVKCMPTFNRQFWGLWNETLG</sequence>
<dbReference type="GO" id="GO:0016757">
    <property type="term" value="F:glycosyltransferase activity"/>
    <property type="evidence" value="ECO:0007669"/>
    <property type="project" value="UniProtKB-KW"/>
</dbReference>
<proteinExistence type="predicted"/>
<dbReference type="PANTHER" id="PTHR34144">
    <property type="entry name" value="CHROMOSOME 8, WHOLE GENOME SHOTGUN SEQUENCE"/>
    <property type="match status" value="1"/>
</dbReference>
<reference evidence="2" key="1">
    <citation type="journal article" date="2023" name="Mol. Phylogenet. Evol.">
        <title>Genome-scale phylogeny and comparative genomics of the fungal order Sordariales.</title>
        <authorList>
            <person name="Hensen N."/>
            <person name="Bonometti L."/>
            <person name="Westerberg I."/>
            <person name="Brannstrom I.O."/>
            <person name="Guillou S."/>
            <person name="Cros-Aarteil S."/>
            <person name="Calhoun S."/>
            <person name="Haridas S."/>
            <person name="Kuo A."/>
            <person name="Mondo S."/>
            <person name="Pangilinan J."/>
            <person name="Riley R."/>
            <person name="LaButti K."/>
            <person name="Andreopoulos B."/>
            <person name="Lipzen A."/>
            <person name="Chen C."/>
            <person name="Yan M."/>
            <person name="Daum C."/>
            <person name="Ng V."/>
            <person name="Clum A."/>
            <person name="Steindorff A."/>
            <person name="Ohm R.A."/>
            <person name="Martin F."/>
            <person name="Silar P."/>
            <person name="Natvig D.O."/>
            <person name="Lalanne C."/>
            <person name="Gautier V."/>
            <person name="Ament-Velasquez S.L."/>
            <person name="Kruys A."/>
            <person name="Hutchinson M.I."/>
            <person name="Powell A.J."/>
            <person name="Barry K."/>
            <person name="Miller A.N."/>
            <person name="Grigoriev I.V."/>
            <person name="Debuchy R."/>
            <person name="Gladieux P."/>
            <person name="Hiltunen Thoren M."/>
            <person name="Johannesson H."/>
        </authorList>
    </citation>
    <scope>NUCLEOTIDE SEQUENCE [LARGE SCALE GENOMIC DNA]</scope>
    <source>
        <strain evidence="2">CBS 340.73</strain>
    </source>
</reference>
<comment type="caution">
    <text evidence="1">The sequence shown here is derived from an EMBL/GenBank/DDBJ whole genome shotgun (WGS) entry which is preliminary data.</text>
</comment>
<name>A0AAN6RZ57_9PEZI</name>
<organism evidence="1 2">
    <name type="scientific">Diplogelasinospora grovesii</name>
    <dbReference type="NCBI Taxonomy" id="303347"/>
    <lineage>
        <taxon>Eukaryota</taxon>
        <taxon>Fungi</taxon>
        <taxon>Dikarya</taxon>
        <taxon>Ascomycota</taxon>
        <taxon>Pezizomycotina</taxon>
        <taxon>Sordariomycetes</taxon>
        <taxon>Sordariomycetidae</taxon>
        <taxon>Sordariales</taxon>
        <taxon>Diplogelasinosporaceae</taxon>
        <taxon>Diplogelasinospora</taxon>
    </lineage>
</organism>
<keyword evidence="1" id="KW-0328">Glycosyltransferase</keyword>
<dbReference type="Pfam" id="PF11735">
    <property type="entry name" value="CAP59_mtransfer"/>
    <property type="match status" value="1"/>
</dbReference>
<dbReference type="PANTHER" id="PTHR34144:SF5">
    <property type="entry name" value="ALPHA-1,3-MANNOSYLTRANSFERASE CMT1"/>
    <property type="match status" value="1"/>
</dbReference>
<evidence type="ECO:0000313" key="2">
    <source>
        <dbReference type="Proteomes" id="UP001303473"/>
    </source>
</evidence>
<protein>
    <submittedName>
        <fullName evidence="1">Cryptococcal mannosyltransferase 1-domain-containing protein</fullName>
    </submittedName>
</protein>
<keyword evidence="2" id="KW-1185">Reference proteome</keyword>
<evidence type="ECO:0000313" key="1">
    <source>
        <dbReference type="EMBL" id="KAK3934504.1"/>
    </source>
</evidence>
<keyword evidence="1" id="KW-0808">Transferase</keyword>
<gene>
    <name evidence="1" type="ORF">QBC46DRAFT_358963</name>
</gene>
<dbReference type="InterPro" id="IPR021047">
    <property type="entry name" value="Mannosyltransferase_CMT1"/>
</dbReference>
<dbReference type="AlphaFoldDB" id="A0AAN6RZ57"/>
<dbReference type="EMBL" id="MU853984">
    <property type="protein sequence ID" value="KAK3934504.1"/>
    <property type="molecule type" value="Genomic_DNA"/>
</dbReference>
<dbReference type="Proteomes" id="UP001303473">
    <property type="component" value="Unassembled WGS sequence"/>
</dbReference>
<accession>A0AAN6RZ57</accession>